<sequence length="195" mass="21184">MAQEGENPGPCLHIHDKHILLGGDHDQRHIQGMLIFGKSLRGRSMTVPPVNLLGGHLVPRDPVKLAQGFDRSEEVPVRPPMGLVLQTPKQASSRMSRDGDPIVLPSDTEEGQQHGYRQDGSTQRMTQLFEGENLVKTSGEKLREGDAGKTEELQQEGGSRNRHLRVMVGCVNNGKAVRGRCDSAATRQAEGGAGI</sequence>
<protein>
    <submittedName>
        <fullName evidence="2">Uncharacterized protein</fullName>
    </submittedName>
</protein>
<keyword evidence="3" id="KW-1185">Reference proteome</keyword>
<feature type="compositionally biased region" description="Basic and acidic residues" evidence="1">
    <location>
        <begin position="139"/>
        <end position="152"/>
    </location>
</feature>
<organism evidence="2 3">
    <name type="scientific">Zostera marina</name>
    <name type="common">Eelgrass</name>
    <dbReference type="NCBI Taxonomy" id="29655"/>
    <lineage>
        <taxon>Eukaryota</taxon>
        <taxon>Viridiplantae</taxon>
        <taxon>Streptophyta</taxon>
        <taxon>Embryophyta</taxon>
        <taxon>Tracheophyta</taxon>
        <taxon>Spermatophyta</taxon>
        <taxon>Magnoliopsida</taxon>
        <taxon>Liliopsida</taxon>
        <taxon>Zosteraceae</taxon>
        <taxon>Zostera</taxon>
    </lineage>
</organism>
<dbReference type="EMBL" id="LFYR01000607">
    <property type="protein sequence ID" value="KMZ73032.1"/>
    <property type="molecule type" value="Genomic_DNA"/>
</dbReference>
<dbReference type="AlphaFoldDB" id="A0A0K9PXR9"/>
<dbReference type="Proteomes" id="UP000036987">
    <property type="component" value="Unassembled WGS sequence"/>
</dbReference>
<gene>
    <name evidence="2" type="ORF">ZOSMA_155G00300</name>
</gene>
<evidence type="ECO:0000313" key="3">
    <source>
        <dbReference type="Proteomes" id="UP000036987"/>
    </source>
</evidence>
<proteinExistence type="predicted"/>
<reference evidence="3" key="1">
    <citation type="journal article" date="2016" name="Nature">
        <title>The genome of the seagrass Zostera marina reveals angiosperm adaptation to the sea.</title>
        <authorList>
            <person name="Olsen J.L."/>
            <person name="Rouze P."/>
            <person name="Verhelst B."/>
            <person name="Lin Y.-C."/>
            <person name="Bayer T."/>
            <person name="Collen J."/>
            <person name="Dattolo E."/>
            <person name="De Paoli E."/>
            <person name="Dittami S."/>
            <person name="Maumus F."/>
            <person name="Michel G."/>
            <person name="Kersting A."/>
            <person name="Lauritano C."/>
            <person name="Lohaus R."/>
            <person name="Toepel M."/>
            <person name="Tonon T."/>
            <person name="Vanneste K."/>
            <person name="Amirebrahimi M."/>
            <person name="Brakel J."/>
            <person name="Bostroem C."/>
            <person name="Chovatia M."/>
            <person name="Grimwood J."/>
            <person name="Jenkins J.W."/>
            <person name="Jueterbock A."/>
            <person name="Mraz A."/>
            <person name="Stam W.T."/>
            <person name="Tice H."/>
            <person name="Bornberg-Bauer E."/>
            <person name="Green P.J."/>
            <person name="Pearson G.A."/>
            <person name="Procaccini G."/>
            <person name="Duarte C.M."/>
            <person name="Schmutz J."/>
            <person name="Reusch T.B.H."/>
            <person name="Van de Peer Y."/>
        </authorList>
    </citation>
    <scope>NUCLEOTIDE SEQUENCE [LARGE SCALE GENOMIC DNA]</scope>
    <source>
        <strain evidence="3">cv. Finnish</strain>
    </source>
</reference>
<feature type="region of interest" description="Disordered" evidence="1">
    <location>
        <begin position="103"/>
        <end position="122"/>
    </location>
</feature>
<name>A0A0K9PXR9_ZOSMR</name>
<accession>A0A0K9PXR9</accession>
<comment type="caution">
    <text evidence="2">The sequence shown here is derived from an EMBL/GenBank/DDBJ whole genome shotgun (WGS) entry which is preliminary data.</text>
</comment>
<feature type="region of interest" description="Disordered" evidence="1">
    <location>
        <begin position="139"/>
        <end position="159"/>
    </location>
</feature>
<evidence type="ECO:0000256" key="1">
    <source>
        <dbReference type="SAM" id="MobiDB-lite"/>
    </source>
</evidence>
<evidence type="ECO:0000313" key="2">
    <source>
        <dbReference type="EMBL" id="KMZ73032.1"/>
    </source>
</evidence>